<proteinExistence type="predicted"/>
<name>A0A7J8ZS04_9ROSI</name>
<keyword evidence="2" id="KW-1185">Reference proteome</keyword>
<gene>
    <name evidence="1" type="ORF">Golax_013433</name>
</gene>
<accession>A0A7J8ZS04</accession>
<organism evidence="1 2">
    <name type="scientific">Gossypium laxum</name>
    <dbReference type="NCBI Taxonomy" id="34288"/>
    <lineage>
        <taxon>Eukaryota</taxon>
        <taxon>Viridiplantae</taxon>
        <taxon>Streptophyta</taxon>
        <taxon>Embryophyta</taxon>
        <taxon>Tracheophyta</taxon>
        <taxon>Spermatophyta</taxon>
        <taxon>Magnoliopsida</taxon>
        <taxon>eudicotyledons</taxon>
        <taxon>Gunneridae</taxon>
        <taxon>Pentapetalae</taxon>
        <taxon>rosids</taxon>
        <taxon>malvids</taxon>
        <taxon>Malvales</taxon>
        <taxon>Malvaceae</taxon>
        <taxon>Malvoideae</taxon>
        <taxon>Gossypium</taxon>
    </lineage>
</organism>
<evidence type="ECO:0000313" key="1">
    <source>
        <dbReference type="EMBL" id="MBA0714460.1"/>
    </source>
</evidence>
<dbReference type="EMBL" id="JABEZV010000007">
    <property type="protein sequence ID" value="MBA0714460.1"/>
    <property type="molecule type" value="Genomic_DNA"/>
</dbReference>
<evidence type="ECO:0000313" key="2">
    <source>
        <dbReference type="Proteomes" id="UP000593574"/>
    </source>
</evidence>
<sequence length="96" mass="11383">MLHRGMDWLWVVVEGEENSDYTQIKTANRRVSFQLCTFGYPLLQNTVFLLFQIVTPYFSIQVVLVSQLLCWTGQFLGMECSRNEHPRCWTILFKLF</sequence>
<dbReference type="AlphaFoldDB" id="A0A7J8ZS04"/>
<reference evidence="1 2" key="1">
    <citation type="journal article" date="2019" name="Genome Biol. Evol.">
        <title>Insights into the evolution of the New World diploid cottons (Gossypium, subgenus Houzingenia) based on genome sequencing.</title>
        <authorList>
            <person name="Grover C.E."/>
            <person name="Arick M.A. 2nd"/>
            <person name="Thrash A."/>
            <person name="Conover J.L."/>
            <person name="Sanders W.S."/>
            <person name="Peterson D.G."/>
            <person name="Frelichowski J.E."/>
            <person name="Scheffler J.A."/>
            <person name="Scheffler B.E."/>
            <person name="Wendel J.F."/>
        </authorList>
    </citation>
    <scope>NUCLEOTIDE SEQUENCE [LARGE SCALE GENOMIC DNA]</scope>
    <source>
        <strain evidence="1">4</strain>
        <tissue evidence="1">Leaf</tissue>
    </source>
</reference>
<dbReference type="Proteomes" id="UP000593574">
    <property type="component" value="Unassembled WGS sequence"/>
</dbReference>
<protein>
    <submittedName>
        <fullName evidence="1">Uncharacterized protein</fullName>
    </submittedName>
</protein>
<comment type="caution">
    <text evidence="1">The sequence shown here is derived from an EMBL/GenBank/DDBJ whole genome shotgun (WGS) entry which is preliminary data.</text>
</comment>